<keyword evidence="2" id="KW-0805">Transcription regulation</keyword>
<evidence type="ECO:0000256" key="2">
    <source>
        <dbReference type="ARBA" id="ARBA00023015"/>
    </source>
</evidence>
<evidence type="ECO:0000259" key="5">
    <source>
        <dbReference type="PROSITE" id="PS50931"/>
    </source>
</evidence>
<dbReference type="GO" id="GO:0003700">
    <property type="term" value="F:DNA-binding transcription factor activity"/>
    <property type="evidence" value="ECO:0007669"/>
    <property type="project" value="InterPro"/>
</dbReference>
<dbReference type="Proteomes" id="UP000231742">
    <property type="component" value="Unassembled WGS sequence"/>
</dbReference>
<dbReference type="PROSITE" id="PS50931">
    <property type="entry name" value="HTH_LYSR"/>
    <property type="match status" value="1"/>
</dbReference>
<organism evidence="6 7">
    <name type="scientific">Salinibacterium amurskyense</name>
    <dbReference type="NCBI Taxonomy" id="205941"/>
    <lineage>
        <taxon>Bacteria</taxon>
        <taxon>Bacillati</taxon>
        <taxon>Actinomycetota</taxon>
        <taxon>Actinomycetes</taxon>
        <taxon>Micrococcales</taxon>
        <taxon>Microbacteriaceae</taxon>
        <taxon>Salinibacterium</taxon>
    </lineage>
</organism>
<keyword evidence="7" id="KW-1185">Reference proteome</keyword>
<reference evidence="6 7" key="1">
    <citation type="submission" date="2017-11" db="EMBL/GenBank/DDBJ databases">
        <title>Genomic Encyclopedia of Archaeal and Bacterial Type Strains, Phase II (KMG-II): From Individual Species to Whole Genera.</title>
        <authorList>
            <person name="Goeker M."/>
        </authorList>
    </citation>
    <scope>NUCLEOTIDE SEQUENCE [LARGE SCALE GENOMIC DNA]</scope>
    <source>
        <strain evidence="6 7">DSM 16400</strain>
    </source>
</reference>
<gene>
    <name evidence="6" type="ORF">CLV85_0123</name>
</gene>
<dbReference type="Gene3D" id="3.40.190.10">
    <property type="entry name" value="Periplasmic binding protein-like II"/>
    <property type="match status" value="2"/>
</dbReference>
<proteinExistence type="inferred from homology"/>
<feature type="domain" description="HTH lysR-type" evidence="5">
    <location>
        <begin position="2"/>
        <end position="59"/>
    </location>
</feature>
<evidence type="ECO:0000313" key="7">
    <source>
        <dbReference type="Proteomes" id="UP000231742"/>
    </source>
</evidence>
<dbReference type="PANTHER" id="PTHR30346">
    <property type="entry name" value="TRANSCRIPTIONAL DUAL REGULATOR HCAR-RELATED"/>
    <property type="match status" value="1"/>
</dbReference>
<name>A0A2M9D5G3_9MICO</name>
<dbReference type="EMBL" id="PGFH01000001">
    <property type="protein sequence ID" value="PJJ80956.1"/>
    <property type="molecule type" value="Genomic_DNA"/>
</dbReference>
<keyword evidence="3 6" id="KW-0238">DNA-binding</keyword>
<dbReference type="InterPro" id="IPR005119">
    <property type="entry name" value="LysR_subst-bd"/>
</dbReference>
<dbReference type="InterPro" id="IPR036388">
    <property type="entry name" value="WH-like_DNA-bd_sf"/>
</dbReference>
<dbReference type="GO" id="GO:0003677">
    <property type="term" value="F:DNA binding"/>
    <property type="evidence" value="ECO:0007669"/>
    <property type="project" value="UniProtKB-KW"/>
</dbReference>
<evidence type="ECO:0000256" key="4">
    <source>
        <dbReference type="ARBA" id="ARBA00023163"/>
    </source>
</evidence>
<dbReference type="OrthoDB" id="3673085at2"/>
<dbReference type="RefSeq" id="WP_100387690.1">
    <property type="nucleotide sequence ID" value="NZ_BMZU01000001.1"/>
</dbReference>
<dbReference type="SUPFAM" id="SSF53850">
    <property type="entry name" value="Periplasmic binding protein-like II"/>
    <property type="match status" value="1"/>
</dbReference>
<dbReference type="InterPro" id="IPR000847">
    <property type="entry name" value="LysR_HTH_N"/>
</dbReference>
<evidence type="ECO:0000256" key="1">
    <source>
        <dbReference type="ARBA" id="ARBA00009437"/>
    </source>
</evidence>
<dbReference type="Pfam" id="PF03466">
    <property type="entry name" value="LysR_substrate"/>
    <property type="match status" value="1"/>
</dbReference>
<sequence length="297" mass="32866">MLDVRRLRLLRELKLRGTIAAVASALSYTPSAVSQQLALLEEEARVPLLVKAGRRVQLTPEAELLVEHTVALLERLELMEAEIHSSLTEVRGTVRLAVFQSAALGIIPQALSVIARDYPQLRIKMTQREPESALFETWTREFDLVIAEQYPGHAAPRHPDLDMIPLYADELSLAVPIASGITTLAEAAGSSWVMEPRGTASRHWAEQQCRRAGIEPDVRFETADLQAHIRLVESGHATAILPGLVWGSRTPTVELRPMPGLPRRSVFTSVRESSVSRPSIIACREVLEQVVQSFAPE</sequence>
<dbReference type="AlphaFoldDB" id="A0A2M9D5G3"/>
<dbReference type="Pfam" id="PF00126">
    <property type="entry name" value="HTH_1"/>
    <property type="match status" value="1"/>
</dbReference>
<comment type="similarity">
    <text evidence="1">Belongs to the LysR transcriptional regulatory family.</text>
</comment>
<dbReference type="Gene3D" id="1.10.10.10">
    <property type="entry name" value="Winged helix-like DNA-binding domain superfamily/Winged helix DNA-binding domain"/>
    <property type="match status" value="1"/>
</dbReference>
<dbReference type="GO" id="GO:0032993">
    <property type="term" value="C:protein-DNA complex"/>
    <property type="evidence" value="ECO:0007669"/>
    <property type="project" value="TreeGrafter"/>
</dbReference>
<keyword evidence="4" id="KW-0804">Transcription</keyword>
<accession>A0A2M9D5G3</accession>
<comment type="caution">
    <text evidence="6">The sequence shown here is derived from an EMBL/GenBank/DDBJ whole genome shotgun (WGS) entry which is preliminary data.</text>
</comment>
<dbReference type="PANTHER" id="PTHR30346:SF29">
    <property type="entry name" value="LYSR SUBSTRATE-BINDING"/>
    <property type="match status" value="1"/>
</dbReference>
<evidence type="ECO:0000256" key="3">
    <source>
        <dbReference type="ARBA" id="ARBA00023125"/>
    </source>
</evidence>
<dbReference type="InterPro" id="IPR036390">
    <property type="entry name" value="WH_DNA-bd_sf"/>
</dbReference>
<protein>
    <submittedName>
        <fullName evidence="6">DNA-binding transcriptional LysR family regulator</fullName>
    </submittedName>
</protein>
<dbReference type="SUPFAM" id="SSF46785">
    <property type="entry name" value="Winged helix' DNA-binding domain"/>
    <property type="match status" value="1"/>
</dbReference>
<evidence type="ECO:0000313" key="6">
    <source>
        <dbReference type="EMBL" id="PJJ80956.1"/>
    </source>
</evidence>